<comment type="caution">
    <text evidence="1">The sequence shown here is derived from an EMBL/GenBank/DDBJ whole genome shotgun (WGS) entry which is preliminary data.</text>
</comment>
<reference evidence="1 2" key="1">
    <citation type="journal article" date="2018" name="Front. Plant Sci.">
        <title>Red Clover (Trifolium pratense) and Zigzag Clover (T. medium) - A Picture of Genomic Similarities and Differences.</title>
        <authorList>
            <person name="Dluhosova J."/>
            <person name="Istvanek J."/>
            <person name="Nedelnik J."/>
            <person name="Repkova J."/>
        </authorList>
    </citation>
    <scope>NUCLEOTIDE SEQUENCE [LARGE SCALE GENOMIC DNA]</scope>
    <source>
        <strain evidence="2">cv. 10/8</strain>
        <tissue evidence="1">Leaf</tissue>
    </source>
</reference>
<sequence>GRSECGGHDRLNLAETGTLKGVRGGLAVTSKQVTD</sequence>
<evidence type="ECO:0000313" key="1">
    <source>
        <dbReference type="EMBL" id="MCI48118.1"/>
    </source>
</evidence>
<accession>A0A392SGU3</accession>
<dbReference type="AlphaFoldDB" id="A0A392SGU3"/>
<name>A0A392SGU3_9FABA</name>
<evidence type="ECO:0000313" key="2">
    <source>
        <dbReference type="Proteomes" id="UP000265520"/>
    </source>
</evidence>
<keyword evidence="2" id="KW-1185">Reference proteome</keyword>
<protein>
    <submittedName>
        <fullName evidence="1">Uncharacterized protein</fullName>
    </submittedName>
</protein>
<feature type="non-terminal residue" evidence="1">
    <location>
        <position position="1"/>
    </location>
</feature>
<proteinExistence type="predicted"/>
<dbReference type="Proteomes" id="UP000265520">
    <property type="component" value="Unassembled WGS sequence"/>
</dbReference>
<organism evidence="1 2">
    <name type="scientific">Trifolium medium</name>
    <dbReference type="NCBI Taxonomy" id="97028"/>
    <lineage>
        <taxon>Eukaryota</taxon>
        <taxon>Viridiplantae</taxon>
        <taxon>Streptophyta</taxon>
        <taxon>Embryophyta</taxon>
        <taxon>Tracheophyta</taxon>
        <taxon>Spermatophyta</taxon>
        <taxon>Magnoliopsida</taxon>
        <taxon>eudicotyledons</taxon>
        <taxon>Gunneridae</taxon>
        <taxon>Pentapetalae</taxon>
        <taxon>rosids</taxon>
        <taxon>fabids</taxon>
        <taxon>Fabales</taxon>
        <taxon>Fabaceae</taxon>
        <taxon>Papilionoideae</taxon>
        <taxon>50 kb inversion clade</taxon>
        <taxon>NPAAA clade</taxon>
        <taxon>Hologalegina</taxon>
        <taxon>IRL clade</taxon>
        <taxon>Trifolieae</taxon>
        <taxon>Trifolium</taxon>
    </lineage>
</organism>
<dbReference type="EMBL" id="LXQA010381957">
    <property type="protein sequence ID" value="MCI48118.1"/>
    <property type="molecule type" value="Genomic_DNA"/>
</dbReference>